<evidence type="ECO:0000259" key="11">
    <source>
        <dbReference type="PROSITE" id="PS50113"/>
    </source>
</evidence>
<feature type="domain" description="PAS" evidence="10">
    <location>
        <begin position="14"/>
        <end position="87"/>
    </location>
</feature>
<dbReference type="InterPro" id="IPR013767">
    <property type="entry name" value="PAS_fold"/>
</dbReference>
<dbReference type="Pfam" id="PF00989">
    <property type="entry name" value="PAS"/>
    <property type="match status" value="1"/>
</dbReference>
<feature type="domain" description="PAC" evidence="11">
    <location>
        <begin position="92"/>
        <end position="144"/>
    </location>
</feature>
<dbReference type="Gene3D" id="1.10.287.130">
    <property type="match status" value="1"/>
</dbReference>
<dbReference type="AlphaFoldDB" id="A0A1I6MYS4"/>
<dbReference type="PANTHER" id="PTHR43065">
    <property type="entry name" value="SENSOR HISTIDINE KINASE"/>
    <property type="match status" value="1"/>
</dbReference>
<keyword evidence="5" id="KW-0547">Nucleotide-binding</keyword>
<feature type="domain" description="Histidine kinase" evidence="9">
    <location>
        <begin position="604"/>
        <end position="818"/>
    </location>
</feature>
<dbReference type="SUPFAM" id="SSF55785">
    <property type="entry name" value="PYP-like sensor domain (PAS domain)"/>
    <property type="match status" value="3"/>
</dbReference>
<dbReference type="EMBL" id="FOZL01000002">
    <property type="protein sequence ID" value="SFS20824.1"/>
    <property type="molecule type" value="Genomic_DNA"/>
</dbReference>
<evidence type="ECO:0000313" key="13">
    <source>
        <dbReference type="Proteomes" id="UP000199024"/>
    </source>
</evidence>
<dbReference type="PROSITE" id="PS50113">
    <property type="entry name" value="PAC"/>
    <property type="match status" value="2"/>
</dbReference>
<dbReference type="GO" id="GO:0006355">
    <property type="term" value="P:regulation of DNA-templated transcription"/>
    <property type="evidence" value="ECO:0007669"/>
    <property type="project" value="InterPro"/>
</dbReference>
<evidence type="ECO:0000256" key="1">
    <source>
        <dbReference type="ARBA" id="ARBA00000085"/>
    </source>
</evidence>
<sequence length="827" mass="92109">MDRGGDGAVIPSQTNLWLSTVLRSVGDAVIACDANGYILFMNGVAEELTGWTQEEAFEERLSDVFRIIHEETRLTVESPVDKVRRLGTIVGLANHTLLIRRDGSEVSIDDSGAPIHDKEGLLTGVVLVFRDITDKRRAERNLELLSDSGRVLSNSRDLSQTLKRIAELSIRTFSDFCYFDLIAEDGSIDRAVRLHRDPDMQPILDLASSMTLERTANHPVNRSLDTGTSTLITHVEDAWLQSIAINDVHLRCIRELKAHCLLTVPVQDGDRHFGTFTFCRTVNPATFNEDDCHVAEELAHRVGASLTNAFLFRSMERSSAELRAEQQKLRQFFLQAPAPIMVSHGPEHTITLVNAEYVRIIRRSSASELVGKTIRQALPELEGQRFFELLDQVYQTGKAYVGREMVGHLENVRTGEVEEAYFNFVYQPTVDSNGKVDGILTLAVEITEPVRARIEIEKREELLRRQASEIESVYKTAPIGLALFDAVDYRYLRLNDQQASIVGKPAAEILGKTLTEIAPIEGLREMFDGVARGVPLENALLEGELPSQPGAHRYWTVNYFPVFAEDGSVQAITAASLEITAQKRAEQALIQSEKIAAVGRLASSIAHEINNPLESITNLLYIARTSNDVDDIHHYLETADRELRRISLIASQTLRFYRQSTRPQAIQCQSLVESVLGLYQGRLVNSGVRVEADRWISQPVECLEGEIRQVLNNLVGNALDAMPHGGRLIVRSRTATDWRTGRRGLTLTFADTGSGISPTAQRRIFEPFFTTKGLNGTGLGLWISKEIVEKHQGRLKLRSSQKAGHSGTVFSLFLPFEAALPESAPTI</sequence>
<dbReference type="InterPro" id="IPR013656">
    <property type="entry name" value="PAS_4"/>
</dbReference>
<dbReference type="Gene3D" id="3.30.450.20">
    <property type="entry name" value="PAS domain"/>
    <property type="match status" value="3"/>
</dbReference>
<keyword evidence="13" id="KW-1185">Reference proteome</keyword>
<evidence type="ECO:0000256" key="5">
    <source>
        <dbReference type="ARBA" id="ARBA00022741"/>
    </source>
</evidence>
<dbReference type="Pfam" id="PF13185">
    <property type="entry name" value="GAF_2"/>
    <property type="match status" value="1"/>
</dbReference>
<dbReference type="InterPro" id="IPR003661">
    <property type="entry name" value="HisK_dim/P_dom"/>
</dbReference>
<dbReference type="SMART" id="SM00086">
    <property type="entry name" value="PAC"/>
    <property type="match status" value="1"/>
</dbReference>
<organism evidence="12 13">
    <name type="scientific">Granulicella pectinivorans</name>
    <dbReference type="NCBI Taxonomy" id="474950"/>
    <lineage>
        <taxon>Bacteria</taxon>
        <taxon>Pseudomonadati</taxon>
        <taxon>Acidobacteriota</taxon>
        <taxon>Terriglobia</taxon>
        <taxon>Terriglobales</taxon>
        <taxon>Acidobacteriaceae</taxon>
        <taxon>Granulicella</taxon>
    </lineage>
</organism>
<keyword evidence="7" id="KW-0067">ATP-binding</keyword>
<evidence type="ECO:0000256" key="6">
    <source>
        <dbReference type="ARBA" id="ARBA00022777"/>
    </source>
</evidence>
<evidence type="ECO:0000256" key="8">
    <source>
        <dbReference type="ARBA" id="ARBA00023012"/>
    </source>
</evidence>
<dbReference type="SMART" id="SM00387">
    <property type="entry name" value="HATPase_c"/>
    <property type="match status" value="1"/>
</dbReference>
<proteinExistence type="predicted"/>
<evidence type="ECO:0000256" key="3">
    <source>
        <dbReference type="ARBA" id="ARBA00022553"/>
    </source>
</evidence>
<dbReference type="InterPro" id="IPR036890">
    <property type="entry name" value="HATPase_C_sf"/>
</dbReference>
<dbReference type="InterPro" id="IPR036097">
    <property type="entry name" value="HisK_dim/P_sf"/>
</dbReference>
<dbReference type="InterPro" id="IPR003594">
    <property type="entry name" value="HATPase_dom"/>
</dbReference>
<dbReference type="InterPro" id="IPR000700">
    <property type="entry name" value="PAS-assoc_C"/>
</dbReference>
<evidence type="ECO:0000256" key="7">
    <source>
        <dbReference type="ARBA" id="ARBA00022840"/>
    </source>
</evidence>
<evidence type="ECO:0000256" key="4">
    <source>
        <dbReference type="ARBA" id="ARBA00022679"/>
    </source>
</evidence>
<dbReference type="InterPro" id="IPR003018">
    <property type="entry name" value="GAF"/>
</dbReference>
<keyword evidence="6" id="KW-0418">Kinase</keyword>
<dbReference type="STRING" id="474950.SAMN05421771_3867"/>
<dbReference type="InterPro" id="IPR000014">
    <property type="entry name" value="PAS"/>
</dbReference>
<evidence type="ECO:0000256" key="2">
    <source>
        <dbReference type="ARBA" id="ARBA00012438"/>
    </source>
</evidence>
<dbReference type="GO" id="GO:0000155">
    <property type="term" value="F:phosphorelay sensor kinase activity"/>
    <property type="evidence" value="ECO:0007669"/>
    <property type="project" value="InterPro"/>
</dbReference>
<dbReference type="OrthoDB" id="9815750at2"/>
<keyword evidence="3" id="KW-0597">Phosphoprotein</keyword>
<dbReference type="SUPFAM" id="SSF47384">
    <property type="entry name" value="Homodimeric domain of signal transducing histidine kinase"/>
    <property type="match status" value="1"/>
</dbReference>
<dbReference type="SMART" id="SM00388">
    <property type="entry name" value="HisKA"/>
    <property type="match status" value="1"/>
</dbReference>
<comment type="catalytic activity">
    <reaction evidence="1">
        <text>ATP + protein L-histidine = ADP + protein N-phospho-L-histidine.</text>
        <dbReference type="EC" id="2.7.13.3"/>
    </reaction>
</comment>
<dbReference type="CDD" id="cd00130">
    <property type="entry name" value="PAS"/>
    <property type="match status" value="1"/>
</dbReference>
<dbReference type="SUPFAM" id="SSF55874">
    <property type="entry name" value="ATPase domain of HSP90 chaperone/DNA topoisomerase II/histidine kinase"/>
    <property type="match status" value="1"/>
</dbReference>
<gene>
    <name evidence="12" type="ORF">SAMN05421771_3867</name>
</gene>
<dbReference type="PROSITE" id="PS50112">
    <property type="entry name" value="PAS"/>
    <property type="match status" value="1"/>
</dbReference>
<dbReference type="PROSITE" id="PS50109">
    <property type="entry name" value="HIS_KIN"/>
    <property type="match status" value="1"/>
</dbReference>
<keyword evidence="4" id="KW-0808">Transferase</keyword>
<reference evidence="12 13" key="1">
    <citation type="submission" date="2016-10" db="EMBL/GenBank/DDBJ databases">
        <authorList>
            <person name="de Groot N.N."/>
        </authorList>
    </citation>
    <scope>NUCLEOTIDE SEQUENCE [LARGE SCALE GENOMIC DNA]</scope>
    <source>
        <strain evidence="12 13">DSM 21001</strain>
    </source>
</reference>
<dbReference type="InterPro" id="IPR004358">
    <property type="entry name" value="Sig_transdc_His_kin-like_C"/>
</dbReference>
<dbReference type="EC" id="2.7.13.3" evidence="2"/>
<feature type="domain" description="PAC" evidence="11">
    <location>
        <begin position="539"/>
        <end position="591"/>
    </location>
</feature>
<dbReference type="PRINTS" id="PR00344">
    <property type="entry name" value="BCTRLSENSOR"/>
</dbReference>
<evidence type="ECO:0000313" key="12">
    <source>
        <dbReference type="EMBL" id="SFS20824.1"/>
    </source>
</evidence>
<dbReference type="GO" id="GO:0005524">
    <property type="term" value="F:ATP binding"/>
    <property type="evidence" value="ECO:0007669"/>
    <property type="project" value="UniProtKB-KW"/>
</dbReference>
<dbReference type="CDD" id="cd00082">
    <property type="entry name" value="HisKA"/>
    <property type="match status" value="1"/>
</dbReference>
<dbReference type="Pfam" id="PF02518">
    <property type="entry name" value="HATPase_c"/>
    <property type="match status" value="1"/>
</dbReference>
<protein>
    <recommendedName>
        <fullName evidence="2">histidine kinase</fullName>
        <ecNumber evidence="2">2.7.13.3</ecNumber>
    </recommendedName>
</protein>
<dbReference type="InterPro" id="IPR001610">
    <property type="entry name" value="PAC"/>
</dbReference>
<dbReference type="InterPro" id="IPR005467">
    <property type="entry name" value="His_kinase_dom"/>
</dbReference>
<dbReference type="PANTHER" id="PTHR43065:SF46">
    <property type="entry name" value="C4-DICARBOXYLATE TRANSPORT SENSOR PROTEIN DCTB"/>
    <property type="match status" value="1"/>
</dbReference>
<dbReference type="NCBIfam" id="TIGR00229">
    <property type="entry name" value="sensory_box"/>
    <property type="match status" value="1"/>
</dbReference>
<evidence type="ECO:0000259" key="10">
    <source>
        <dbReference type="PROSITE" id="PS50112"/>
    </source>
</evidence>
<evidence type="ECO:0000259" key="9">
    <source>
        <dbReference type="PROSITE" id="PS50109"/>
    </source>
</evidence>
<dbReference type="Pfam" id="PF00512">
    <property type="entry name" value="HisKA"/>
    <property type="match status" value="1"/>
</dbReference>
<dbReference type="Pfam" id="PF08448">
    <property type="entry name" value="PAS_4"/>
    <property type="match status" value="2"/>
</dbReference>
<dbReference type="InterPro" id="IPR035965">
    <property type="entry name" value="PAS-like_dom_sf"/>
</dbReference>
<dbReference type="InterPro" id="IPR029016">
    <property type="entry name" value="GAF-like_dom_sf"/>
</dbReference>
<accession>A0A1I6MYS4</accession>
<keyword evidence="8" id="KW-0902">Two-component regulatory system</keyword>
<dbReference type="SMART" id="SM00091">
    <property type="entry name" value="PAS"/>
    <property type="match status" value="3"/>
</dbReference>
<name>A0A1I6MYS4_9BACT</name>
<dbReference type="Gene3D" id="3.30.450.40">
    <property type="match status" value="1"/>
</dbReference>
<dbReference type="Proteomes" id="UP000199024">
    <property type="component" value="Unassembled WGS sequence"/>
</dbReference>
<dbReference type="Gene3D" id="3.30.565.10">
    <property type="entry name" value="Histidine kinase-like ATPase, C-terminal domain"/>
    <property type="match status" value="1"/>
</dbReference>
<dbReference type="SUPFAM" id="SSF55781">
    <property type="entry name" value="GAF domain-like"/>
    <property type="match status" value="1"/>
</dbReference>